<dbReference type="Proteomes" id="UP001216150">
    <property type="component" value="Unassembled WGS sequence"/>
</dbReference>
<dbReference type="InterPro" id="IPR027417">
    <property type="entry name" value="P-loop_NTPase"/>
</dbReference>
<gene>
    <name evidence="1" type="ORF">N7450_011678</name>
</gene>
<organism evidence="1 2">
    <name type="scientific">Penicillium hetheringtonii</name>
    <dbReference type="NCBI Taxonomy" id="911720"/>
    <lineage>
        <taxon>Eukaryota</taxon>
        <taxon>Fungi</taxon>
        <taxon>Dikarya</taxon>
        <taxon>Ascomycota</taxon>
        <taxon>Pezizomycotina</taxon>
        <taxon>Eurotiomycetes</taxon>
        <taxon>Eurotiomycetidae</taxon>
        <taxon>Eurotiales</taxon>
        <taxon>Aspergillaceae</taxon>
        <taxon>Penicillium</taxon>
    </lineage>
</organism>
<sequence length="225" mass="25240">MPFVRNSLGIRELMAQAFKSDKQLKVLVTGNSSCGKTTFIRKIRLRMGDSISDMEKEALKIVVYSEFIALVKSHRHELRCKAHSIQSAEKCVPNFWSQVDGCAPSQWCQEVREALQKISEDPSVWQTMEERLPKHSYLRKSYSADIFGEKWLPLDADVIQSHVTSSGTESTIVDSRIAFIEENLDTLRSNYVKNVGADVKLVVLLVGLTGSEPDESQFSVGSAIL</sequence>
<keyword evidence="2" id="KW-1185">Reference proteome</keyword>
<dbReference type="SUPFAM" id="SSF52540">
    <property type="entry name" value="P-loop containing nucleoside triphosphate hydrolases"/>
    <property type="match status" value="1"/>
</dbReference>
<proteinExistence type="predicted"/>
<dbReference type="AlphaFoldDB" id="A0AAD6DC28"/>
<accession>A0AAD6DC28</accession>
<protein>
    <submittedName>
        <fullName evidence="1">Uncharacterized protein</fullName>
    </submittedName>
</protein>
<comment type="caution">
    <text evidence="1">The sequence shown here is derived from an EMBL/GenBank/DDBJ whole genome shotgun (WGS) entry which is preliminary data.</text>
</comment>
<reference evidence="1 2" key="1">
    <citation type="journal article" date="2023" name="IMA Fungus">
        <title>Comparative genomic study of the Penicillium genus elucidates a diverse pangenome and 15 lateral gene transfer events.</title>
        <authorList>
            <person name="Petersen C."/>
            <person name="Sorensen T."/>
            <person name="Nielsen M.R."/>
            <person name="Sondergaard T.E."/>
            <person name="Sorensen J.L."/>
            <person name="Fitzpatrick D.A."/>
            <person name="Frisvad J.C."/>
            <person name="Nielsen K.L."/>
        </authorList>
    </citation>
    <scope>NUCLEOTIDE SEQUENCE [LARGE SCALE GENOMIC DNA]</scope>
    <source>
        <strain evidence="1 2">IBT 29057</strain>
    </source>
</reference>
<evidence type="ECO:0000313" key="2">
    <source>
        <dbReference type="Proteomes" id="UP001216150"/>
    </source>
</evidence>
<evidence type="ECO:0000313" key="1">
    <source>
        <dbReference type="EMBL" id="KAJ5569192.1"/>
    </source>
</evidence>
<dbReference type="EMBL" id="JAQJAC010000010">
    <property type="protein sequence ID" value="KAJ5569192.1"/>
    <property type="molecule type" value="Genomic_DNA"/>
</dbReference>
<name>A0AAD6DC28_9EURO</name>